<dbReference type="InterPro" id="IPR001789">
    <property type="entry name" value="Sig_transdc_resp-reg_receiver"/>
</dbReference>
<proteinExistence type="predicted"/>
<dbReference type="GO" id="GO:0000160">
    <property type="term" value="P:phosphorelay signal transduction system"/>
    <property type="evidence" value="ECO:0007669"/>
    <property type="project" value="InterPro"/>
</dbReference>
<dbReference type="CDD" id="cd00156">
    <property type="entry name" value="REC"/>
    <property type="match status" value="1"/>
</dbReference>
<evidence type="ECO:0000313" key="5">
    <source>
        <dbReference type="Proteomes" id="UP000279908"/>
    </source>
</evidence>
<evidence type="ECO:0000313" key="4">
    <source>
        <dbReference type="EMBL" id="RTY39607.1"/>
    </source>
</evidence>
<accession>A0A432AXM9</accession>
<gene>
    <name evidence="4" type="ORF">EKD02_02565</name>
</gene>
<sequence length="127" mass="14029">MTQTERKGKSILIVDDDRDLAEGIAMYLEREGYQVTTVTEAISCYVAFHGASYDLTLIDPSLSDQDGLVLVRYLRINTRTAVMLFSARATIDDRRKAFGAGAHVFIPKPVAFGKRARAIADLLDSMA</sequence>
<organism evidence="4 5">
    <name type="scientific">Chlorobium phaeovibrioides</name>
    <dbReference type="NCBI Taxonomy" id="1094"/>
    <lineage>
        <taxon>Bacteria</taxon>
        <taxon>Pseudomonadati</taxon>
        <taxon>Chlorobiota</taxon>
        <taxon>Chlorobiia</taxon>
        <taxon>Chlorobiales</taxon>
        <taxon>Chlorobiaceae</taxon>
        <taxon>Chlorobium/Pelodictyon group</taxon>
        <taxon>Chlorobium</taxon>
    </lineage>
</organism>
<dbReference type="PANTHER" id="PTHR44591:SF3">
    <property type="entry name" value="RESPONSE REGULATORY DOMAIN-CONTAINING PROTEIN"/>
    <property type="match status" value="1"/>
</dbReference>
<dbReference type="Pfam" id="PF00072">
    <property type="entry name" value="Response_reg"/>
    <property type="match status" value="1"/>
</dbReference>
<reference evidence="4 5" key="1">
    <citation type="submission" date="2018-12" db="EMBL/GenBank/DDBJ databases">
        <authorList>
            <person name="Lunina O.N."/>
            <person name="Grouzdev D.S."/>
            <person name="Gorlenko V.M."/>
            <person name="Savvichev A.S."/>
        </authorList>
    </citation>
    <scope>NUCLEOTIDE SEQUENCE [LARGE SCALE GENOMIC DNA]</scope>
    <source>
        <strain evidence="4 5">BrKhr-17</strain>
    </source>
</reference>
<dbReference type="Gene3D" id="3.40.50.2300">
    <property type="match status" value="1"/>
</dbReference>
<dbReference type="SMART" id="SM00448">
    <property type="entry name" value="REC"/>
    <property type="match status" value="1"/>
</dbReference>
<dbReference type="SUPFAM" id="SSF52172">
    <property type="entry name" value="CheY-like"/>
    <property type="match status" value="1"/>
</dbReference>
<dbReference type="Proteomes" id="UP000279908">
    <property type="component" value="Unassembled WGS sequence"/>
</dbReference>
<keyword evidence="1 2" id="KW-0597">Phosphoprotein</keyword>
<dbReference type="AlphaFoldDB" id="A0A432AXM9"/>
<feature type="domain" description="Response regulatory" evidence="3">
    <location>
        <begin position="10"/>
        <end position="123"/>
    </location>
</feature>
<dbReference type="InterPro" id="IPR011006">
    <property type="entry name" value="CheY-like_superfamily"/>
</dbReference>
<comment type="caution">
    <text evidence="4">The sequence shown here is derived from an EMBL/GenBank/DDBJ whole genome shotgun (WGS) entry which is preliminary data.</text>
</comment>
<protein>
    <submittedName>
        <fullName evidence="4">Response regulator</fullName>
    </submittedName>
</protein>
<dbReference type="EMBL" id="RXYK01000002">
    <property type="protein sequence ID" value="RTY39607.1"/>
    <property type="molecule type" value="Genomic_DNA"/>
</dbReference>
<evidence type="ECO:0000256" key="2">
    <source>
        <dbReference type="PROSITE-ProRule" id="PRU00169"/>
    </source>
</evidence>
<evidence type="ECO:0000259" key="3">
    <source>
        <dbReference type="PROSITE" id="PS50110"/>
    </source>
</evidence>
<dbReference type="InterPro" id="IPR050595">
    <property type="entry name" value="Bact_response_regulator"/>
</dbReference>
<feature type="modified residue" description="4-aspartylphosphate" evidence="2">
    <location>
        <position position="59"/>
    </location>
</feature>
<dbReference type="PANTHER" id="PTHR44591">
    <property type="entry name" value="STRESS RESPONSE REGULATOR PROTEIN 1"/>
    <property type="match status" value="1"/>
</dbReference>
<name>A0A432AXM9_CHLPH</name>
<evidence type="ECO:0000256" key="1">
    <source>
        <dbReference type="ARBA" id="ARBA00022553"/>
    </source>
</evidence>
<dbReference type="PROSITE" id="PS50110">
    <property type="entry name" value="RESPONSE_REGULATORY"/>
    <property type="match status" value="1"/>
</dbReference>